<dbReference type="Gene3D" id="1.10.287.130">
    <property type="match status" value="1"/>
</dbReference>
<dbReference type="RefSeq" id="WP_250862002.1">
    <property type="nucleotide sequence ID" value="NZ_JAGSOJ010000007.1"/>
</dbReference>
<evidence type="ECO:0000259" key="16">
    <source>
        <dbReference type="PROSITE" id="PS50885"/>
    </source>
</evidence>
<dbReference type="InterPro" id="IPR003594">
    <property type="entry name" value="HATPase_dom"/>
</dbReference>
<dbReference type="SMART" id="SM00304">
    <property type="entry name" value="HAMP"/>
    <property type="match status" value="1"/>
</dbReference>
<evidence type="ECO:0000256" key="6">
    <source>
        <dbReference type="ARBA" id="ARBA00022679"/>
    </source>
</evidence>
<evidence type="ECO:0000256" key="2">
    <source>
        <dbReference type="ARBA" id="ARBA00004651"/>
    </source>
</evidence>
<evidence type="ECO:0000313" key="18">
    <source>
        <dbReference type="Proteomes" id="UP001056429"/>
    </source>
</evidence>
<sequence length="456" mass="52258">MNLVKNLSLGFLLTILISISITGFISNHMIDKKFDQYLMDEHKTKALKFKSLVTELYNEEEGFSESDFSEIHRFAMLEDFYIQVLNNNGEKIIETDIMNIHHKKMMEFMMPDSGKMKLGEYIEESYELISNGESIGKIIIGYYGTANLTPGGVEFKTTLNRSFFISVFIALIIGLCISIIIAKKIATPLMKIIKISNEMRKGNLEARVNIKSNTKEIGELSNSINYLAETLQKEDKLRKRLTADMAHEIRTPLTNVKTHIEALIDGIFEPTKERFESFYEEIERLIKLVEKLRDIAKLEEANLHLSKTEYNLSKDIEKVIDSFKPMFKKKDAQIISLIDQEVYVILDRDKLKQIMYNLISNAYKFIEKKGKVEVSLKEEKENIVIEVKDDGIGISEHEIPYIFERFYRSDTSRSKKTGGTGIGLTITKALIDAHKGSIEVTSKRGQGSIFTVKIPK</sequence>
<dbReference type="Pfam" id="PF00512">
    <property type="entry name" value="HisKA"/>
    <property type="match status" value="1"/>
</dbReference>
<dbReference type="InterPro" id="IPR050398">
    <property type="entry name" value="HssS/ArlS-like"/>
</dbReference>
<dbReference type="EC" id="2.7.13.3" evidence="3"/>
<comment type="catalytic activity">
    <reaction evidence="1">
        <text>ATP + protein L-histidine = ADP + protein N-phospho-L-histidine.</text>
        <dbReference type="EC" id="2.7.13.3"/>
    </reaction>
</comment>
<keyword evidence="13 14" id="KW-0472">Membrane</keyword>
<evidence type="ECO:0000256" key="5">
    <source>
        <dbReference type="ARBA" id="ARBA00022553"/>
    </source>
</evidence>
<dbReference type="FunFam" id="3.30.565.10:FF:000006">
    <property type="entry name" value="Sensor histidine kinase WalK"/>
    <property type="match status" value="1"/>
</dbReference>
<dbReference type="PANTHER" id="PTHR45528">
    <property type="entry name" value="SENSOR HISTIDINE KINASE CPXA"/>
    <property type="match status" value="1"/>
</dbReference>
<dbReference type="GO" id="GO:0005524">
    <property type="term" value="F:ATP binding"/>
    <property type="evidence" value="ECO:0007669"/>
    <property type="project" value="UniProtKB-KW"/>
</dbReference>
<keyword evidence="8" id="KW-0547">Nucleotide-binding</keyword>
<evidence type="ECO:0000256" key="10">
    <source>
        <dbReference type="ARBA" id="ARBA00022840"/>
    </source>
</evidence>
<dbReference type="SMART" id="SM00387">
    <property type="entry name" value="HATPase_c"/>
    <property type="match status" value="1"/>
</dbReference>
<dbReference type="PROSITE" id="PS50109">
    <property type="entry name" value="HIS_KIN"/>
    <property type="match status" value="1"/>
</dbReference>
<keyword evidence="10" id="KW-0067">ATP-binding</keyword>
<evidence type="ECO:0000256" key="1">
    <source>
        <dbReference type="ARBA" id="ARBA00000085"/>
    </source>
</evidence>
<dbReference type="CDD" id="cd00082">
    <property type="entry name" value="HisKA"/>
    <property type="match status" value="1"/>
</dbReference>
<evidence type="ECO:0000256" key="11">
    <source>
        <dbReference type="ARBA" id="ARBA00022989"/>
    </source>
</evidence>
<dbReference type="InterPro" id="IPR003661">
    <property type="entry name" value="HisK_dim/P_dom"/>
</dbReference>
<keyword evidence="11 14" id="KW-1133">Transmembrane helix</keyword>
<dbReference type="InterPro" id="IPR003660">
    <property type="entry name" value="HAMP_dom"/>
</dbReference>
<dbReference type="InterPro" id="IPR004358">
    <property type="entry name" value="Sig_transdc_His_kin-like_C"/>
</dbReference>
<keyword evidence="18" id="KW-1185">Reference proteome</keyword>
<dbReference type="EMBL" id="JAGSOJ010000007">
    <property type="protein sequence ID" value="MCM1992836.1"/>
    <property type="molecule type" value="Genomic_DNA"/>
</dbReference>
<comment type="caution">
    <text evidence="17">The sequence shown here is derived from an EMBL/GenBank/DDBJ whole genome shotgun (WGS) entry which is preliminary data.</text>
</comment>
<evidence type="ECO:0000256" key="13">
    <source>
        <dbReference type="ARBA" id="ARBA00023136"/>
    </source>
</evidence>
<protein>
    <recommendedName>
        <fullName evidence="3">histidine kinase</fullName>
        <ecNumber evidence="3">2.7.13.3</ecNumber>
    </recommendedName>
</protein>
<feature type="domain" description="Histidine kinase" evidence="15">
    <location>
        <begin position="244"/>
        <end position="456"/>
    </location>
</feature>
<organism evidence="17 18">
    <name type="scientific">Oceanirhabdus seepicola</name>
    <dbReference type="NCBI Taxonomy" id="2828781"/>
    <lineage>
        <taxon>Bacteria</taxon>
        <taxon>Bacillati</taxon>
        <taxon>Bacillota</taxon>
        <taxon>Clostridia</taxon>
        <taxon>Eubacteriales</taxon>
        <taxon>Clostridiaceae</taxon>
        <taxon>Oceanirhabdus</taxon>
    </lineage>
</organism>
<dbReference type="SUPFAM" id="SSF158472">
    <property type="entry name" value="HAMP domain-like"/>
    <property type="match status" value="1"/>
</dbReference>
<proteinExistence type="predicted"/>
<dbReference type="GO" id="GO:0000155">
    <property type="term" value="F:phosphorelay sensor kinase activity"/>
    <property type="evidence" value="ECO:0007669"/>
    <property type="project" value="InterPro"/>
</dbReference>
<dbReference type="Proteomes" id="UP001056429">
    <property type="component" value="Unassembled WGS sequence"/>
</dbReference>
<dbReference type="SMART" id="SM00388">
    <property type="entry name" value="HisKA"/>
    <property type="match status" value="1"/>
</dbReference>
<name>A0A9J6P9V9_9CLOT</name>
<reference evidence="17" key="2">
    <citation type="submission" date="2021-04" db="EMBL/GenBank/DDBJ databases">
        <authorList>
            <person name="Dong X."/>
        </authorList>
    </citation>
    <scope>NUCLEOTIDE SEQUENCE</scope>
    <source>
        <strain evidence="17">ZWT</strain>
    </source>
</reference>
<gene>
    <name evidence="17" type="ORF">KDK92_24215</name>
</gene>
<comment type="subcellular location">
    <subcellularLocation>
        <location evidence="2">Cell membrane</location>
        <topology evidence="2">Multi-pass membrane protein</topology>
    </subcellularLocation>
</comment>
<keyword evidence="5" id="KW-0597">Phosphoprotein</keyword>
<evidence type="ECO:0000313" key="17">
    <source>
        <dbReference type="EMBL" id="MCM1992836.1"/>
    </source>
</evidence>
<evidence type="ECO:0000259" key="15">
    <source>
        <dbReference type="PROSITE" id="PS50109"/>
    </source>
</evidence>
<evidence type="ECO:0000256" key="14">
    <source>
        <dbReference type="SAM" id="Phobius"/>
    </source>
</evidence>
<dbReference type="Pfam" id="PF00672">
    <property type="entry name" value="HAMP"/>
    <property type="match status" value="1"/>
</dbReference>
<dbReference type="InterPro" id="IPR005467">
    <property type="entry name" value="His_kinase_dom"/>
</dbReference>
<dbReference type="Gene3D" id="3.30.565.10">
    <property type="entry name" value="Histidine kinase-like ATPase, C-terminal domain"/>
    <property type="match status" value="1"/>
</dbReference>
<dbReference type="InterPro" id="IPR036890">
    <property type="entry name" value="HATPase_C_sf"/>
</dbReference>
<dbReference type="SUPFAM" id="SSF47384">
    <property type="entry name" value="Homodimeric domain of signal transducing histidine kinase"/>
    <property type="match status" value="1"/>
</dbReference>
<dbReference type="GO" id="GO:0005886">
    <property type="term" value="C:plasma membrane"/>
    <property type="evidence" value="ECO:0007669"/>
    <property type="project" value="UniProtKB-SubCell"/>
</dbReference>
<dbReference type="PANTHER" id="PTHR45528:SF1">
    <property type="entry name" value="SENSOR HISTIDINE KINASE CPXA"/>
    <property type="match status" value="1"/>
</dbReference>
<evidence type="ECO:0000256" key="4">
    <source>
        <dbReference type="ARBA" id="ARBA00022475"/>
    </source>
</evidence>
<dbReference type="PROSITE" id="PS50885">
    <property type="entry name" value="HAMP"/>
    <property type="match status" value="1"/>
</dbReference>
<feature type="transmembrane region" description="Helical" evidence="14">
    <location>
        <begin position="6"/>
        <end position="25"/>
    </location>
</feature>
<dbReference type="PRINTS" id="PR00344">
    <property type="entry name" value="BCTRLSENSOR"/>
</dbReference>
<evidence type="ECO:0000256" key="12">
    <source>
        <dbReference type="ARBA" id="ARBA00023012"/>
    </source>
</evidence>
<keyword evidence="4" id="KW-1003">Cell membrane</keyword>
<evidence type="ECO:0000256" key="9">
    <source>
        <dbReference type="ARBA" id="ARBA00022777"/>
    </source>
</evidence>
<keyword evidence="12" id="KW-0902">Two-component regulatory system</keyword>
<keyword evidence="9 17" id="KW-0418">Kinase</keyword>
<dbReference type="InterPro" id="IPR036097">
    <property type="entry name" value="HisK_dim/P_sf"/>
</dbReference>
<reference evidence="17" key="1">
    <citation type="journal article" date="2021" name="mSystems">
        <title>Bacteria and Archaea Synergistically Convert Glycine Betaine to Biogenic Methane in the Formosa Cold Seep of the South China Sea.</title>
        <authorList>
            <person name="Li L."/>
            <person name="Zhang W."/>
            <person name="Zhang S."/>
            <person name="Song L."/>
            <person name="Sun Q."/>
            <person name="Zhang H."/>
            <person name="Xiang H."/>
            <person name="Dong X."/>
        </authorList>
    </citation>
    <scope>NUCLEOTIDE SEQUENCE</scope>
    <source>
        <strain evidence="17">ZWT</strain>
    </source>
</reference>
<evidence type="ECO:0000256" key="3">
    <source>
        <dbReference type="ARBA" id="ARBA00012438"/>
    </source>
</evidence>
<dbReference type="SUPFAM" id="SSF55874">
    <property type="entry name" value="ATPase domain of HSP90 chaperone/DNA topoisomerase II/histidine kinase"/>
    <property type="match status" value="1"/>
</dbReference>
<keyword evidence="6" id="KW-0808">Transferase</keyword>
<dbReference type="Pfam" id="PF02518">
    <property type="entry name" value="HATPase_c"/>
    <property type="match status" value="1"/>
</dbReference>
<dbReference type="Gene3D" id="6.10.340.10">
    <property type="match status" value="1"/>
</dbReference>
<dbReference type="CDD" id="cd06225">
    <property type="entry name" value="HAMP"/>
    <property type="match status" value="1"/>
</dbReference>
<keyword evidence="7 14" id="KW-0812">Transmembrane</keyword>
<accession>A0A9J6P9V9</accession>
<feature type="transmembrane region" description="Helical" evidence="14">
    <location>
        <begin position="163"/>
        <end position="182"/>
    </location>
</feature>
<dbReference type="AlphaFoldDB" id="A0A9J6P9V9"/>
<feature type="domain" description="HAMP" evidence="16">
    <location>
        <begin position="183"/>
        <end position="236"/>
    </location>
</feature>
<evidence type="ECO:0000256" key="7">
    <source>
        <dbReference type="ARBA" id="ARBA00022692"/>
    </source>
</evidence>
<dbReference type="CDD" id="cd00075">
    <property type="entry name" value="HATPase"/>
    <property type="match status" value="1"/>
</dbReference>
<evidence type="ECO:0000256" key="8">
    <source>
        <dbReference type="ARBA" id="ARBA00022741"/>
    </source>
</evidence>